<dbReference type="Gene3D" id="1.20.1560.10">
    <property type="entry name" value="ABC transporter type 1, transmembrane domain"/>
    <property type="match status" value="1"/>
</dbReference>
<keyword evidence="3" id="KW-1003">Cell membrane</keyword>
<dbReference type="Proteomes" id="UP000003240">
    <property type="component" value="Unassembled WGS sequence"/>
</dbReference>
<keyword evidence="2" id="KW-0813">Transport</keyword>
<feature type="transmembrane region" description="Helical" evidence="9">
    <location>
        <begin position="241"/>
        <end position="260"/>
    </location>
</feature>
<sequence length="586" mass="65714">MNKQSRELLWEFMTRYWRQYLVGMAMLIVVDVLQTFVPRFVGRAVDRIAGQQGHIWTEIGWILGIAVAVAILRYFYRIFIMGTTRHLEYYLRRQIFAHALRLPLSYYEQAGPGGVMALMTNDVTAIRVAFGLGAILLIDAVVMGFAAFFLMARTIDLELTCWSLLPLPFIMLGVMGMGEKVHIAFRQVQEKFSRLTEFSQQTFAGLRVVKGFAAEHTMLERFEKISRQSVEASMKLAGIQAVYLPVTHSLPFLTYAIALYLGGRKMMDGQMTAGDLTALIGYLGVIIWPLMGLGYLWNVLEKGAASLQRIVQVLAEPVQEPQIETKDKPDPLPGHHLEFRDLTFYYPGSGQPALQSVSFQVPPGAMVGIVGRTGAGKSTLLKLVLRLYHPPAAAIFIGGQDIHELNVESLRHHIGYVPQETLLFSRTIAENIAFDRFYPEDSVKEAARLAAVTEDIHAKTQGMETVLGEKGKKLSGGQQQRVAIARALVKEPSILLLDDVFSALDYRTQQVLLSNMRKFLEGKTSVIVSQRVAAVKQADMIYVMDRGRIVEQGNHRELVTGRGLYYQLYEQQLAGEVKETFCVSEQ</sequence>
<dbReference type="Pfam" id="PF00664">
    <property type="entry name" value="ABC_membrane"/>
    <property type="match status" value="1"/>
</dbReference>
<evidence type="ECO:0000256" key="2">
    <source>
        <dbReference type="ARBA" id="ARBA00022448"/>
    </source>
</evidence>
<dbReference type="GO" id="GO:0005886">
    <property type="term" value="C:plasma membrane"/>
    <property type="evidence" value="ECO:0007669"/>
    <property type="project" value="UniProtKB-SubCell"/>
</dbReference>
<dbReference type="Gene3D" id="3.40.50.300">
    <property type="entry name" value="P-loop containing nucleotide triphosphate hydrolases"/>
    <property type="match status" value="1"/>
</dbReference>
<keyword evidence="7 9" id="KW-1133">Transmembrane helix</keyword>
<dbReference type="EMBL" id="AFGF01000221">
    <property type="protein sequence ID" value="EGO62425.1"/>
    <property type="molecule type" value="Genomic_DNA"/>
</dbReference>
<dbReference type="SMART" id="SM00382">
    <property type="entry name" value="AAA"/>
    <property type="match status" value="1"/>
</dbReference>
<dbReference type="SUPFAM" id="SSF90123">
    <property type="entry name" value="ABC transporter transmembrane region"/>
    <property type="match status" value="1"/>
</dbReference>
<dbReference type="InterPro" id="IPR003439">
    <property type="entry name" value="ABC_transporter-like_ATP-bd"/>
</dbReference>
<dbReference type="CDD" id="cd18541">
    <property type="entry name" value="ABC_6TM_TmrB_like"/>
    <property type="match status" value="1"/>
</dbReference>
<dbReference type="STRING" id="1009370.ALO_18375"/>
<feature type="transmembrane region" description="Helical" evidence="9">
    <location>
        <begin position="128"/>
        <end position="152"/>
    </location>
</feature>
<dbReference type="GO" id="GO:0016887">
    <property type="term" value="F:ATP hydrolysis activity"/>
    <property type="evidence" value="ECO:0007669"/>
    <property type="project" value="InterPro"/>
</dbReference>
<dbReference type="InterPro" id="IPR011527">
    <property type="entry name" value="ABC1_TM_dom"/>
</dbReference>
<evidence type="ECO:0000256" key="8">
    <source>
        <dbReference type="ARBA" id="ARBA00023136"/>
    </source>
</evidence>
<dbReference type="FunFam" id="3.40.50.300:FF:000221">
    <property type="entry name" value="Multidrug ABC transporter ATP-binding protein"/>
    <property type="match status" value="1"/>
</dbReference>
<evidence type="ECO:0000259" key="10">
    <source>
        <dbReference type="PROSITE" id="PS50893"/>
    </source>
</evidence>
<feature type="transmembrane region" description="Helical" evidence="9">
    <location>
        <begin position="53"/>
        <end position="76"/>
    </location>
</feature>
<feature type="domain" description="ABC transmembrane type-1" evidence="11">
    <location>
        <begin position="21"/>
        <end position="302"/>
    </location>
</feature>
<dbReference type="PROSITE" id="PS00211">
    <property type="entry name" value="ABC_TRANSPORTER_1"/>
    <property type="match status" value="1"/>
</dbReference>
<dbReference type="eggNOG" id="COG1132">
    <property type="taxonomic scope" value="Bacteria"/>
</dbReference>
<dbReference type="GO" id="GO:0015421">
    <property type="term" value="F:ABC-type oligopeptide transporter activity"/>
    <property type="evidence" value="ECO:0007669"/>
    <property type="project" value="TreeGrafter"/>
</dbReference>
<proteinExistence type="predicted"/>
<keyword evidence="5" id="KW-0547">Nucleotide-binding</keyword>
<feature type="transmembrane region" description="Helical" evidence="9">
    <location>
        <begin position="164"/>
        <end position="185"/>
    </location>
</feature>
<evidence type="ECO:0000313" key="13">
    <source>
        <dbReference type="Proteomes" id="UP000003240"/>
    </source>
</evidence>
<dbReference type="InterPro" id="IPR039421">
    <property type="entry name" value="Type_1_exporter"/>
</dbReference>
<evidence type="ECO:0000259" key="11">
    <source>
        <dbReference type="PROSITE" id="PS50929"/>
    </source>
</evidence>
<feature type="domain" description="ABC transporter" evidence="10">
    <location>
        <begin position="337"/>
        <end position="571"/>
    </location>
</feature>
<feature type="transmembrane region" description="Helical" evidence="9">
    <location>
        <begin position="280"/>
        <end position="300"/>
    </location>
</feature>
<dbReference type="InterPro" id="IPR017871">
    <property type="entry name" value="ABC_transporter-like_CS"/>
</dbReference>
<dbReference type="InterPro" id="IPR027417">
    <property type="entry name" value="P-loop_NTPase"/>
</dbReference>
<keyword evidence="13" id="KW-1185">Reference proteome</keyword>
<evidence type="ECO:0000256" key="7">
    <source>
        <dbReference type="ARBA" id="ARBA00022989"/>
    </source>
</evidence>
<keyword evidence="8 9" id="KW-0472">Membrane</keyword>
<gene>
    <name evidence="12" type="ORF">ALO_18375</name>
</gene>
<protein>
    <submittedName>
        <fullName evidence="12">ABC transporter related protein</fullName>
    </submittedName>
</protein>
<organism evidence="12 13">
    <name type="scientific">Acetonema longum DSM 6540</name>
    <dbReference type="NCBI Taxonomy" id="1009370"/>
    <lineage>
        <taxon>Bacteria</taxon>
        <taxon>Bacillati</taxon>
        <taxon>Bacillota</taxon>
        <taxon>Negativicutes</taxon>
        <taxon>Acetonemataceae</taxon>
        <taxon>Acetonema</taxon>
    </lineage>
</organism>
<feature type="transmembrane region" description="Helical" evidence="9">
    <location>
        <begin position="20"/>
        <end position="41"/>
    </location>
</feature>
<evidence type="ECO:0000313" key="12">
    <source>
        <dbReference type="EMBL" id="EGO62425.1"/>
    </source>
</evidence>
<dbReference type="SUPFAM" id="SSF52540">
    <property type="entry name" value="P-loop containing nucleoside triphosphate hydrolases"/>
    <property type="match status" value="1"/>
</dbReference>
<dbReference type="AlphaFoldDB" id="F7NNI4"/>
<comment type="caution">
    <text evidence="12">The sequence shown here is derived from an EMBL/GenBank/DDBJ whole genome shotgun (WGS) entry which is preliminary data.</text>
</comment>
<evidence type="ECO:0000256" key="4">
    <source>
        <dbReference type="ARBA" id="ARBA00022692"/>
    </source>
</evidence>
<dbReference type="InterPro" id="IPR003593">
    <property type="entry name" value="AAA+_ATPase"/>
</dbReference>
<evidence type="ECO:0000256" key="3">
    <source>
        <dbReference type="ARBA" id="ARBA00022475"/>
    </source>
</evidence>
<accession>F7NNI4</accession>
<dbReference type="RefSeq" id="WP_004098686.1">
    <property type="nucleotide sequence ID" value="NZ_AFGF01000221.1"/>
</dbReference>
<dbReference type="InterPro" id="IPR036640">
    <property type="entry name" value="ABC1_TM_sf"/>
</dbReference>
<dbReference type="PROSITE" id="PS50929">
    <property type="entry name" value="ABC_TM1F"/>
    <property type="match status" value="1"/>
</dbReference>
<keyword evidence="6" id="KW-0067">ATP-binding</keyword>
<dbReference type="PANTHER" id="PTHR43394">
    <property type="entry name" value="ATP-DEPENDENT PERMEASE MDL1, MITOCHONDRIAL"/>
    <property type="match status" value="1"/>
</dbReference>
<name>F7NNI4_9FIRM</name>
<comment type="subcellular location">
    <subcellularLocation>
        <location evidence="1">Cell membrane</location>
        <topology evidence="1">Multi-pass membrane protein</topology>
    </subcellularLocation>
</comment>
<dbReference type="PROSITE" id="PS50893">
    <property type="entry name" value="ABC_TRANSPORTER_2"/>
    <property type="match status" value="1"/>
</dbReference>
<evidence type="ECO:0000256" key="5">
    <source>
        <dbReference type="ARBA" id="ARBA00022741"/>
    </source>
</evidence>
<reference evidence="12 13" key="1">
    <citation type="journal article" date="2011" name="EMBO J.">
        <title>Structural diversity of bacterial flagellar motors.</title>
        <authorList>
            <person name="Chen S."/>
            <person name="Beeby M."/>
            <person name="Murphy G.E."/>
            <person name="Leadbetter J.R."/>
            <person name="Hendrixson D.R."/>
            <person name="Briegel A."/>
            <person name="Li Z."/>
            <person name="Shi J."/>
            <person name="Tocheva E.I."/>
            <person name="Muller A."/>
            <person name="Dobro M.J."/>
            <person name="Jensen G.J."/>
        </authorList>
    </citation>
    <scope>NUCLEOTIDE SEQUENCE [LARGE SCALE GENOMIC DNA]</scope>
    <source>
        <strain evidence="12 13">DSM 6540</strain>
    </source>
</reference>
<dbReference type="GO" id="GO:0005524">
    <property type="term" value="F:ATP binding"/>
    <property type="evidence" value="ECO:0007669"/>
    <property type="project" value="UniProtKB-KW"/>
</dbReference>
<evidence type="ECO:0000256" key="1">
    <source>
        <dbReference type="ARBA" id="ARBA00004651"/>
    </source>
</evidence>
<dbReference type="PANTHER" id="PTHR43394:SF1">
    <property type="entry name" value="ATP-BINDING CASSETTE SUB-FAMILY B MEMBER 10, MITOCHONDRIAL"/>
    <property type="match status" value="1"/>
</dbReference>
<evidence type="ECO:0000256" key="9">
    <source>
        <dbReference type="SAM" id="Phobius"/>
    </source>
</evidence>
<evidence type="ECO:0000256" key="6">
    <source>
        <dbReference type="ARBA" id="ARBA00022840"/>
    </source>
</evidence>
<dbReference type="Pfam" id="PF00005">
    <property type="entry name" value="ABC_tran"/>
    <property type="match status" value="1"/>
</dbReference>
<keyword evidence="4 9" id="KW-0812">Transmembrane</keyword>